<feature type="domain" description="Sigma-54 factor interaction" evidence="17">
    <location>
        <begin position="142"/>
        <end position="371"/>
    </location>
</feature>
<dbReference type="InterPro" id="IPR009057">
    <property type="entry name" value="Homeodomain-like_sf"/>
</dbReference>
<evidence type="ECO:0000256" key="1">
    <source>
        <dbReference type="ARBA" id="ARBA00004496"/>
    </source>
</evidence>
<evidence type="ECO:0000256" key="2">
    <source>
        <dbReference type="ARBA" id="ARBA00019059"/>
    </source>
</evidence>
<feature type="domain" description="Response regulatory" evidence="18">
    <location>
        <begin position="3"/>
        <end position="117"/>
    </location>
</feature>
<keyword evidence="7" id="KW-0067">ATP-binding</keyword>
<reference evidence="19 20" key="1">
    <citation type="submission" date="2017-06" db="EMBL/GenBank/DDBJ databases">
        <title>Novel microbial phyla capable of carbon fixation and sulfur reduction in deep-sea sediments.</title>
        <authorList>
            <person name="Huang J."/>
            <person name="Baker B."/>
            <person name="Wang Y."/>
        </authorList>
    </citation>
    <scope>NUCLEOTIDE SEQUENCE [LARGE SCALE GENOMIC DNA]</scope>
    <source>
        <strain evidence="19">B3_LCP</strain>
    </source>
</reference>
<dbReference type="SUPFAM" id="SSF52540">
    <property type="entry name" value="P-loop containing nucleoside triphosphate hydrolases"/>
    <property type="match status" value="1"/>
</dbReference>
<keyword evidence="8" id="KW-0902">Two-component regulatory system</keyword>
<dbReference type="EMBL" id="NJBN01000007">
    <property type="protein sequence ID" value="TKJ39712.1"/>
    <property type="molecule type" value="Genomic_DNA"/>
</dbReference>
<evidence type="ECO:0000256" key="10">
    <source>
        <dbReference type="ARBA" id="ARBA00023125"/>
    </source>
</evidence>
<evidence type="ECO:0000313" key="19">
    <source>
        <dbReference type="EMBL" id="TKJ39712.1"/>
    </source>
</evidence>
<dbReference type="InterPro" id="IPR001789">
    <property type="entry name" value="Sig_transdc_resp-reg_receiver"/>
</dbReference>
<evidence type="ECO:0000256" key="7">
    <source>
        <dbReference type="ARBA" id="ARBA00022840"/>
    </source>
</evidence>
<evidence type="ECO:0000256" key="8">
    <source>
        <dbReference type="ARBA" id="ARBA00023012"/>
    </source>
</evidence>
<dbReference type="PANTHER" id="PTHR32071">
    <property type="entry name" value="TRANSCRIPTIONAL REGULATORY PROTEIN"/>
    <property type="match status" value="1"/>
</dbReference>
<keyword evidence="13" id="KW-0535">Nitrogen fixation</keyword>
<evidence type="ECO:0000256" key="6">
    <source>
        <dbReference type="ARBA" id="ARBA00022741"/>
    </source>
</evidence>
<dbReference type="SMART" id="SM00448">
    <property type="entry name" value="REC"/>
    <property type="match status" value="1"/>
</dbReference>
<evidence type="ECO:0000256" key="11">
    <source>
        <dbReference type="ARBA" id="ARBA00023159"/>
    </source>
</evidence>
<comment type="subcellular location">
    <subcellularLocation>
        <location evidence="1">Cytoplasm</location>
    </subcellularLocation>
</comment>
<dbReference type="AlphaFoldDB" id="A0A532UXT9"/>
<dbReference type="GO" id="GO:0006355">
    <property type="term" value="P:regulation of DNA-templated transcription"/>
    <property type="evidence" value="ECO:0007669"/>
    <property type="project" value="InterPro"/>
</dbReference>
<dbReference type="Proteomes" id="UP000319619">
    <property type="component" value="Unassembled WGS sequence"/>
</dbReference>
<dbReference type="InterPro" id="IPR011006">
    <property type="entry name" value="CheY-like_superfamily"/>
</dbReference>
<evidence type="ECO:0000259" key="18">
    <source>
        <dbReference type="PROSITE" id="PS50110"/>
    </source>
</evidence>
<dbReference type="CDD" id="cd17536">
    <property type="entry name" value="REC_YesN-like"/>
    <property type="match status" value="1"/>
</dbReference>
<dbReference type="CDD" id="cd00009">
    <property type="entry name" value="AAA"/>
    <property type="match status" value="1"/>
</dbReference>
<name>A0A532UXT9_UNCL8</name>
<evidence type="ECO:0000256" key="5">
    <source>
        <dbReference type="ARBA" id="ARBA00022553"/>
    </source>
</evidence>
<evidence type="ECO:0000256" key="16">
    <source>
        <dbReference type="PROSITE-ProRule" id="PRU00169"/>
    </source>
</evidence>
<dbReference type="FunFam" id="3.40.50.2300:FF:000018">
    <property type="entry name" value="DNA-binding transcriptional regulator NtrC"/>
    <property type="match status" value="1"/>
</dbReference>
<gene>
    <name evidence="19" type="ORF">CEE37_10560</name>
</gene>
<dbReference type="PROSITE" id="PS50045">
    <property type="entry name" value="SIGMA54_INTERACT_4"/>
    <property type="match status" value="1"/>
</dbReference>
<keyword evidence="11" id="KW-0010">Activator</keyword>
<evidence type="ECO:0000256" key="9">
    <source>
        <dbReference type="ARBA" id="ARBA00023015"/>
    </source>
</evidence>
<dbReference type="GO" id="GO:0000160">
    <property type="term" value="P:phosphorelay signal transduction system"/>
    <property type="evidence" value="ECO:0007669"/>
    <property type="project" value="UniProtKB-KW"/>
</dbReference>
<dbReference type="FunFam" id="3.40.50.300:FF:000006">
    <property type="entry name" value="DNA-binding transcriptional regulator NtrC"/>
    <property type="match status" value="1"/>
</dbReference>
<keyword evidence="10" id="KW-0238">DNA-binding</keyword>
<proteinExistence type="predicted"/>
<evidence type="ECO:0000256" key="3">
    <source>
        <dbReference type="ARBA" id="ARBA00022490"/>
    </source>
</evidence>
<dbReference type="Gene3D" id="1.10.8.60">
    <property type="match status" value="1"/>
</dbReference>
<dbReference type="PANTHER" id="PTHR32071:SF95">
    <property type="entry name" value="DNA-BINDING TRANSCRIPTIONAL REGULATOR NTRC"/>
    <property type="match status" value="1"/>
</dbReference>
<keyword evidence="9" id="KW-0805">Transcription regulation</keyword>
<dbReference type="Gene3D" id="1.10.10.60">
    <property type="entry name" value="Homeodomain-like"/>
    <property type="match status" value="1"/>
</dbReference>
<evidence type="ECO:0000259" key="17">
    <source>
        <dbReference type="PROSITE" id="PS50045"/>
    </source>
</evidence>
<dbReference type="InterPro" id="IPR003593">
    <property type="entry name" value="AAA+_ATPase"/>
</dbReference>
<evidence type="ECO:0000256" key="4">
    <source>
        <dbReference type="ARBA" id="ARBA00022491"/>
    </source>
</evidence>
<organism evidence="19 20">
    <name type="scientific">candidate division LCP-89 bacterium B3_LCP</name>
    <dbReference type="NCBI Taxonomy" id="2012998"/>
    <lineage>
        <taxon>Bacteria</taxon>
        <taxon>Pseudomonadati</taxon>
        <taxon>Bacteria division LCP-89</taxon>
    </lineage>
</organism>
<dbReference type="Pfam" id="PF25601">
    <property type="entry name" value="AAA_lid_14"/>
    <property type="match status" value="1"/>
</dbReference>
<protein>
    <recommendedName>
        <fullName evidence="2">DNA-binding transcriptional regulator NtrC</fullName>
    </recommendedName>
    <alternativeName>
        <fullName evidence="14">Nitrogen regulation protein NR(I)</fullName>
    </alternativeName>
    <alternativeName>
        <fullName evidence="15">Nitrogen regulator I</fullName>
    </alternativeName>
</protein>
<dbReference type="SMART" id="SM00382">
    <property type="entry name" value="AAA"/>
    <property type="match status" value="1"/>
</dbReference>
<dbReference type="Pfam" id="PF00072">
    <property type="entry name" value="Response_reg"/>
    <property type="match status" value="1"/>
</dbReference>
<dbReference type="InterPro" id="IPR025662">
    <property type="entry name" value="Sigma_54_int_dom_ATP-bd_1"/>
</dbReference>
<evidence type="ECO:0000313" key="20">
    <source>
        <dbReference type="Proteomes" id="UP000319619"/>
    </source>
</evidence>
<evidence type="ECO:0000256" key="12">
    <source>
        <dbReference type="ARBA" id="ARBA00023163"/>
    </source>
</evidence>
<keyword evidence="3" id="KW-0963">Cytoplasm</keyword>
<dbReference type="InterPro" id="IPR002078">
    <property type="entry name" value="Sigma_54_int"/>
</dbReference>
<keyword evidence="6" id="KW-0547">Nucleotide-binding</keyword>
<evidence type="ECO:0000256" key="15">
    <source>
        <dbReference type="ARBA" id="ARBA00031910"/>
    </source>
</evidence>
<dbReference type="Gene3D" id="3.40.50.2300">
    <property type="match status" value="1"/>
</dbReference>
<dbReference type="GO" id="GO:0043565">
    <property type="term" value="F:sequence-specific DNA binding"/>
    <property type="evidence" value="ECO:0007669"/>
    <property type="project" value="InterPro"/>
</dbReference>
<dbReference type="Pfam" id="PF02954">
    <property type="entry name" value="HTH_8"/>
    <property type="match status" value="1"/>
</dbReference>
<dbReference type="GO" id="GO:0005524">
    <property type="term" value="F:ATP binding"/>
    <property type="evidence" value="ECO:0007669"/>
    <property type="project" value="UniProtKB-KW"/>
</dbReference>
<dbReference type="Pfam" id="PF00158">
    <property type="entry name" value="Sigma54_activat"/>
    <property type="match status" value="1"/>
</dbReference>
<dbReference type="InterPro" id="IPR002197">
    <property type="entry name" value="HTH_Fis"/>
</dbReference>
<dbReference type="SUPFAM" id="SSF52172">
    <property type="entry name" value="CheY-like"/>
    <property type="match status" value="1"/>
</dbReference>
<feature type="modified residue" description="4-aspartylphosphate" evidence="16">
    <location>
        <position position="52"/>
    </location>
</feature>
<sequence>MKQILIVDDDASSRESIMLNLHRDGWQFSEAADGQEALNIVNAEHPDLVICDIRMPRMDGLEFLKLARKQNPDLQVIMITAYDDMQTTVKAIQSGAYEYVRKPIDLIDLEITIQRALETQDMSRRLDGFANTIGKDFRIDNIIGKSSGMLEVFKIIGAVSKSNVTVLIRGDSGTGKELIAKAIHYNSPYRDHPFIPINCTAIPENLIESELFGHEKGSFTGAVTQSKGKFELAGEGTIFLDEIGDMPLQLQTKLLRVIQERTFERVGGNRLLRSEARIIAATHQDLERLLELENFREDLYYRLRVVELNVPPLRNRREDIPLLIEYLIEKINRDLGTNVRKVSPSLINMLTGMTWRGNVRELENRLRRAIVLCRGEVLIPDDFEETAETAATPSDTVSLMPFSTLAEAERDYILKVLQHNNWNKKRTCEVLSIARTTLDRKIEQYQLKAENKSEE</sequence>
<dbReference type="InterPro" id="IPR058031">
    <property type="entry name" value="AAA_lid_NorR"/>
</dbReference>
<accession>A0A532UXT9</accession>
<evidence type="ECO:0000256" key="13">
    <source>
        <dbReference type="ARBA" id="ARBA00023231"/>
    </source>
</evidence>
<keyword evidence="4" id="KW-0678">Repressor</keyword>
<dbReference type="PROSITE" id="PS00675">
    <property type="entry name" value="SIGMA54_INTERACT_1"/>
    <property type="match status" value="1"/>
</dbReference>
<keyword evidence="5 16" id="KW-0597">Phosphoprotein</keyword>
<dbReference type="SUPFAM" id="SSF46689">
    <property type="entry name" value="Homeodomain-like"/>
    <property type="match status" value="1"/>
</dbReference>
<evidence type="ECO:0000256" key="14">
    <source>
        <dbReference type="ARBA" id="ARBA00029881"/>
    </source>
</evidence>
<dbReference type="InterPro" id="IPR027417">
    <property type="entry name" value="P-loop_NTPase"/>
</dbReference>
<comment type="caution">
    <text evidence="19">The sequence shown here is derived from an EMBL/GenBank/DDBJ whole genome shotgun (WGS) entry which is preliminary data.</text>
</comment>
<dbReference type="Gene3D" id="3.40.50.300">
    <property type="entry name" value="P-loop containing nucleotide triphosphate hydrolases"/>
    <property type="match status" value="1"/>
</dbReference>
<dbReference type="GO" id="GO:0005737">
    <property type="term" value="C:cytoplasm"/>
    <property type="evidence" value="ECO:0007669"/>
    <property type="project" value="UniProtKB-SubCell"/>
</dbReference>
<dbReference type="PROSITE" id="PS50110">
    <property type="entry name" value="RESPONSE_REGULATORY"/>
    <property type="match status" value="1"/>
</dbReference>
<keyword evidence="12" id="KW-0804">Transcription</keyword>